<organism evidence="2 3">
    <name type="scientific">Pseudonocardia ammonioxydans</name>
    <dbReference type="NCBI Taxonomy" id="260086"/>
    <lineage>
        <taxon>Bacteria</taxon>
        <taxon>Bacillati</taxon>
        <taxon>Actinomycetota</taxon>
        <taxon>Actinomycetes</taxon>
        <taxon>Pseudonocardiales</taxon>
        <taxon>Pseudonocardiaceae</taxon>
        <taxon>Pseudonocardia</taxon>
    </lineage>
</organism>
<proteinExistence type="predicted"/>
<feature type="transmembrane region" description="Helical" evidence="1">
    <location>
        <begin position="20"/>
        <end position="44"/>
    </location>
</feature>
<keyword evidence="2" id="KW-0282">Flagellum</keyword>
<protein>
    <submittedName>
        <fullName evidence="2">Flagellar biosynthetic protein FliP</fullName>
    </submittedName>
</protein>
<keyword evidence="1" id="KW-0472">Membrane</keyword>
<keyword evidence="3" id="KW-1185">Reference proteome</keyword>
<keyword evidence="1" id="KW-1133">Transmembrane helix</keyword>
<keyword evidence="2" id="KW-0969">Cilium</keyword>
<dbReference type="RefSeq" id="WP_093347428.1">
    <property type="nucleotide sequence ID" value="NZ_FOUY01000023.1"/>
</dbReference>
<feature type="transmembrane region" description="Helical" evidence="1">
    <location>
        <begin position="103"/>
        <end position="122"/>
    </location>
</feature>
<sequence>MTTVQRPTVKAALTDRGFALHYLQMLLAMGAGMLVLGPLAMLAGDPDLEVQALLMATSMSAGMAVWMAWKRHTWPATVEICLAMYLSFVVLFPPYWLGVLSGHDVMVVGHVLMLPAMALGMLRRREEYVHG</sequence>
<dbReference type="STRING" id="260086.SAMN05216207_102320"/>
<evidence type="ECO:0000313" key="2">
    <source>
        <dbReference type="EMBL" id="SFN86495.1"/>
    </source>
</evidence>
<evidence type="ECO:0000256" key="1">
    <source>
        <dbReference type="SAM" id="Phobius"/>
    </source>
</evidence>
<dbReference type="EMBL" id="FOUY01000023">
    <property type="protein sequence ID" value="SFN86495.1"/>
    <property type="molecule type" value="Genomic_DNA"/>
</dbReference>
<accession>A0A1I5CHJ1</accession>
<feature type="transmembrane region" description="Helical" evidence="1">
    <location>
        <begin position="50"/>
        <end position="69"/>
    </location>
</feature>
<keyword evidence="1" id="KW-0812">Transmembrane</keyword>
<keyword evidence="2" id="KW-0966">Cell projection</keyword>
<dbReference type="OrthoDB" id="582306at2"/>
<dbReference type="AlphaFoldDB" id="A0A1I5CHJ1"/>
<gene>
    <name evidence="2" type="ORF">SAMN05216207_102320</name>
</gene>
<name>A0A1I5CHJ1_PSUAM</name>
<evidence type="ECO:0000313" key="3">
    <source>
        <dbReference type="Proteomes" id="UP000199614"/>
    </source>
</evidence>
<dbReference type="Proteomes" id="UP000199614">
    <property type="component" value="Unassembled WGS sequence"/>
</dbReference>
<feature type="transmembrane region" description="Helical" evidence="1">
    <location>
        <begin position="76"/>
        <end position="97"/>
    </location>
</feature>
<reference evidence="2 3" key="1">
    <citation type="submission" date="2016-10" db="EMBL/GenBank/DDBJ databases">
        <authorList>
            <person name="de Groot N.N."/>
        </authorList>
    </citation>
    <scope>NUCLEOTIDE SEQUENCE [LARGE SCALE GENOMIC DNA]</scope>
    <source>
        <strain evidence="2 3">CGMCC 4.1877</strain>
    </source>
</reference>